<dbReference type="PaxDb" id="449447-MAE_24430"/>
<dbReference type="Proteomes" id="UP000001510">
    <property type="component" value="Chromosome"/>
</dbReference>
<name>B0JHB3_MICAN</name>
<evidence type="ECO:0000313" key="3">
    <source>
        <dbReference type="Proteomes" id="UP000001510"/>
    </source>
</evidence>
<reference evidence="2 3" key="1">
    <citation type="journal article" date="2007" name="DNA Res.">
        <title>Complete genomic structure of the bloom-forming toxic cyanobacterium Microcystis aeruginosa NIES-843.</title>
        <authorList>
            <person name="Kaneko T."/>
            <person name="Nakajima N."/>
            <person name="Okamoto S."/>
            <person name="Suzuki I."/>
            <person name="Tanabe Y."/>
            <person name="Tamaoki M."/>
            <person name="Nakamura Y."/>
            <person name="Kasai F."/>
            <person name="Watanabe A."/>
            <person name="Kawashima K."/>
            <person name="Kishida Y."/>
            <person name="Ono A."/>
            <person name="Shimizu Y."/>
            <person name="Takahashi C."/>
            <person name="Minami C."/>
            <person name="Fujishiro T."/>
            <person name="Kohara M."/>
            <person name="Katoh M."/>
            <person name="Nakazaki N."/>
            <person name="Nakayama S."/>
            <person name="Yamada M."/>
            <person name="Tabata S."/>
            <person name="Watanabe M.M."/>
        </authorList>
    </citation>
    <scope>NUCLEOTIDE SEQUENCE [LARGE SCALE GENOMIC DNA]</scope>
    <source>
        <strain evidence="3">NIES-843 / IAM M-247</strain>
    </source>
</reference>
<dbReference type="STRING" id="449447.MAE_24430"/>
<dbReference type="HOGENOM" id="CLU_2955393_0_0_3"/>
<dbReference type="AlphaFoldDB" id="B0JHB3"/>
<sequence length="59" mass="6631">MAPQVKFIHCCRNFVCYILLSFLLSFCNGHLTMTRSSWSSIPDHGSKPLTVGKSETARL</sequence>
<organism evidence="2 3">
    <name type="scientific">Microcystis aeruginosa (strain NIES-843 / IAM M-2473)</name>
    <dbReference type="NCBI Taxonomy" id="449447"/>
    <lineage>
        <taxon>Bacteria</taxon>
        <taxon>Bacillati</taxon>
        <taxon>Cyanobacteriota</taxon>
        <taxon>Cyanophyceae</taxon>
        <taxon>Oscillatoriophycideae</taxon>
        <taxon>Chroococcales</taxon>
        <taxon>Microcystaceae</taxon>
        <taxon>Microcystis</taxon>
    </lineage>
</organism>
<evidence type="ECO:0000256" key="1">
    <source>
        <dbReference type="SAM" id="MobiDB-lite"/>
    </source>
</evidence>
<feature type="region of interest" description="Disordered" evidence="1">
    <location>
        <begin position="36"/>
        <end position="59"/>
    </location>
</feature>
<evidence type="ECO:0000313" key="2">
    <source>
        <dbReference type="EMBL" id="BAG02265.1"/>
    </source>
</evidence>
<dbReference type="KEGG" id="mar:MAE_24430"/>
<keyword evidence="3" id="KW-1185">Reference proteome</keyword>
<dbReference type="EnsemblBacteria" id="BAG02265">
    <property type="protein sequence ID" value="BAG02265"/>
    <property type="gene ID" value="MAE_24430"/>
</dbReference>
<protein>
    <submittedName>
        <fullName evidence="2">Uncharacterized protein</fullName>
    </submittedName>
</protein>
<dbReference type="EMBL" id="AP009552">
    <property type="protein sequence ID" value="BAG02265.1"/>
    <property type="molecule type" value="Genomic_DNA"/>
</dbReference>
<accession>B0JHB3</accession>
<gene>
    <name evidence="2" type="ordered locus">MAE_24430</name>
</gene>
<proteinExistence type="predicted"/>